<name>A0A0C1USS0_9CYAN</name>
<feature type="region of interest" description="Disordered" evidence="2">
    <location>
        <begin position="263"/>
        <end position="306"/>
    </location>
</feature>
<dbReference type="PANTHER" id="PTHR30404:SF0">
    <property type="entry name" value="N-ACETYLMURAMOYL-L-ALANINE AMIDASE AMIC"/>
    <property type="match status" value="1"/>
</dbReference>
<comment type="caution">
    <text evidence="3">The sequence shown here is derived from an EMBL/GenBank/DDBJ whole genome shotgun (WGS) entry which is preliminary data.</text>
</comment>
<dbReference type="InterPro" id="IPR021731">
    <property type="entry name" value="AMIN_dom"/>
</dbReference>
<evidence type="ECO:0000313" key="3">
    <source>
        <dbReference type="EMBL" id="NEV69243.1"/>
    </source>
</evidence>
<protein>
    <submittedName>
        <fullName evidence="3">N-acetylmuramoyl-L-alanine amidase</fullName>
    </submittedName>
</protein>
<organism evidence="3">
    <name type="scientific">Lyngbya confervoides BDU141951</name>
    <dbReference type="NCBI Taxonomy" id="1574623"/>
    <lineage>
        <taxon>Bacteria</taxon>
        <taxon>Bacillati</taxon>
        <taxon>Cyanobacteriota</taxon>
        <taxon>Cyanophyceae</taxon>
        <taxon>Oscillatoriophycideae</taxon>
        <taxon>Oscillatoriales</taxon>
        <taxon>Microcoleaceae</taxon>
        <taxon>Lyngbya</taxon>
    </lineage>
</organism>
<dbReference type="AlphaFoldDB" id="A0A0C1USS0"/>
<dbReference type="PANTHER" id="PTHR30404">
    <property type="entry name" value="N-ACETYLMURAMOYL-L-ALANINE AMIDASE"/>
    <property type="match status" value="1"/>
</dbReference>
<evidence type="ECO:0000256" key="1">
    <source>
        <dbReference type="ARBA" id="ARBA00022801"/>
    </source>
</evidence>
<keyword evidence="1" id="KW-0378">Hydrolase</keyword>
<dbReference type="GO" id="GO:0008745">
    <property type="term" value="F:N-acetylmuramoyl-L-alanine amidase activity"/>
    <property type="evidence" value="ECO:0007669"/>
    <property type="project" value="InterPro"/>
</dbReference>
<dbReference type="SUPFAM" id="SSF53187">
    <property type="entry name" value="Zn-dependent exopeptidases"/>
    <property type="match status" value="1"/>
</dbReference>
<evidence type="ECO:0000256" key="2">
    <source>
        <dbReference type="SAM" id="MobiDB-lite"/>
    </source>
</evidence>
<feature type="compositionally biased region" description="Pro residues" evidence="2">
    <location>
        <begin position="270"/>
        <end position="282"/>
    </location>
</feature>
<proteinExistence type="predicted"/>
<feature type="compositionally biased region" description="Pro residues" evidence="2">
    <location>
        <begin position="289"/>
        <end position="306"/>
    </location>
</feature>
<dbReference type="SMART" id="SM00646">
    <property type="entry name" value="Ami_3"/>
    <property type="match status" value="1"/>
</dbReference>
<dbReference type="EMBL" id="JTHE02000003">
    <property type="protein sequence ID" value="NEV69243.1"/>
    <property type="molecule type" value="Genomic_DNA"/>
</dbReference>
<accession>A0A0C1USS0</accession>
<reference evidence="3" key="2">
    <citation type="journal article" date="2015" name="Genome Announc.">
        <title>Draft Genome Sequence of Filamentous Marine Cyanobacterium Lyngbya confervoides Strain BDU141951.</title>
        <authorList>
            <person name="Chandrababunaidu M.M."/>
            <person name="Sen D."/>
            <person name="Tripathy S."/>
        </authorList>
    </citation>
    <scope>NUCLEOTIDE SEQUENCE</scope>
    <source>
        <strain evidence="3">BDU141951</strain>
    </source>
</reference>
<dbReference type="InterPro" id="IPR002508">
    <property type="entry name" value="MurNAc-LAA_cat"/>
</dbReference>
<dbReference type="Gene3D" id="3.40.630.40">
    <property type="entry name" value="Zn-dependent exopeptidases"/>
    <property type="match status" value="1"/>
</dbReference>
<dbReference type="Gene3D" id="2.60.40.3500">
    <property type="match status" value="1"/>
</dbReference>
<dbReference type="GO" id="GO:0009253">
    <property type="term" value="P:peptidoglycan catabolic process"/>
    <property type="evidence" value="ECO:0007669"/>
    <property type="project" value="InterPro"/>
</dbReference>
<dbReference type="Pfam" id="PF11741">
    <property type="entry name" value="AMIN"/>
    <property type="match status" value="1"/>
</dbReference>
<dbReference type="GO" id="GO:0030288">
    <property type="term" value="C:outer membrane-bounded periplasmic space"/>
    <property type="evidence" value="ECO:0007669"/>
    <property type="project" value="TreeGrafter"/>
</dbReference>
<dbReference type="CDD" id="cd02696">
    <property type="entry name" value="MurNAc-LAA"/>
    <property type="match status" value="1"/>
</dbReference>
<gene>
    <name evidence="3" type="ORF">QQ91_019270</name>
</gene>
<sequence>MRQQQPLLSLLGIVSGLVLANPVEAAQLQFWRFDPQQNRLEFTTDAGVQPRAQLLSNPTRIVVDLPGTTLGQPMVNQAVTGTVRAIRIGQFDAQTTRLVIELAPGYTVDPDQVVVQGQTSQQWVVQLPTPQAVTGPSQTANRVEAEPVAGAATQVEEIRTTPDGFFIRTTGASPDLRVDHSSETQVVLQLSDAAVTAAFAAQTPPLNAFGVSAWEIQPLTLDGKPALQIALTVPANSAADWRATVSNGSGIVILPPRDLVIATTPSSNVEPPPSAQPPPIDPPSIAVQPPQPQPTLPTTPRVPEPNPVIPQQLVTVAIDPGHGGRDPGAIGIGGLREKDVVSSIAYEVAEILEQSGVRVILTRADDREIDLDPRVQIAERAGANLFVSIHANAISLERPDVNGLETYYYQTGNRLAQVIHQSILRALNMPDRGVRQARFYVIRNTSMPAVLVETGFVTGAQDAQNFNNPAWRQQMSQAIAAGIMQYVQQEL</sequence>
<dbReference type="InterPro" id="IPR050695">
    <property type="entry name" value="N-acetylmuramoyl_amidase_3"/>
</dbReference>
<reference evidence="3" key="3">
    <citation type="submission" date="2020-02" db="EMBL/GenBank/DDBJ databases">
        <authorList>
            <person name="Sarangi A.N."/>
            <person name="Ghosh S."/>
            <person name="Mukherjee M."/>
            <person name="Tripathy S."/>
        </authorList>
    </citation>
    <scope>NUCLEOTIDE SEQUENCE</scope>
    <source>
        <strain evidence="3">BDU141951</strain>
    </source>
</reference>
<dbReference type="Pfam" id="PF01520">
    <property type="entry name" value="Amidase_3"/>
    <property type="match status" value="1"/>
</dbReference>
<reference evidence="3" key="1">
    <citation type="submission" date="2014-11" db="EMBL/GenBank/DDBJ databases">
        <authorList>
            <person name="Malar M.C."/>
            <person name="Sen D."/>
            <person name="Tripathy S."/>
        </authorList>
    </citation>
    <scope>NUCLEOTIDE SEQUENCE</scope>
    <source>
        <strain evidence="3">BDU141951</strain>
    </source>
</reference>